<accession>A0A975CNP1</accession>
<sequence>MNNNNNKSNIMLKELTNKELIEINGGGPLWDAWLKSVEDTGQYVGGFIYGLFVGECPSEC</sequence>
<dbReference type="RefSeq" id="WP_208078241.1">
    <property type="nucleotide sequence ID" value="NZ_CP071869.1"/>
</dbReference>
<protein>
    <submittedName>
        <fullName evidence="1">Bacteriocin</fullName>
    </submittedName>
</protein>
<gene>
    <name evidence="1" type="ORF">J3359_16765</name>
</gene>
<dbReference type="InterPro" id="IPR010133">
    <property type="entry name" value="Bacteriocin_signal_seq"/>
</dbReference>
<keyword evidence="2" id="KW-1185">Reference proteome</keyword>
<organism evidence="1 2">
    <name type="scientific">Polaribacter cellanae</name>
    <dbReference type="NCBI Taxonomy" id="2818493"/>
    <lineage>
        <taxon>Bacteria</taxon>
        <taxon>Pseudomonadati</taxon>
        <taxon>Bacteroidota</taxon>
        <taxon>Flavobacteriia</taxon>
        <taxon>Flavobacteriales</taxon>
        <taxon>Flavobacteriaceae</taxon>
    </lineage>
</organism>
<dbReference type="KEGG" id="pcea:J3359_16765"/>
<name>A0A975CNP1_9FLAO</name>
<dbReference type="NCBIfam" id="TIGR01847">
    <property type="entry name" value="bacteriocin_sig"/>
    <property type="match status" value="1"/>
</dbReference>
<evidence type="ECO:0000313" key="1">
    <source>
        <dbReference type="EMBL" id="QTE22432.1"/>
    </source>
</evidence>
<evidence type="ECO:0000313" key="2">
    <source>
        <dbReference type="Proteomes" id="UP000663920"/>
    </source>
</evidence>
<proteinExistence type="predicted"/>
<dbReference type="EMBL" id="CP071869">
    <property type="protein sequence ID" value="QTE22432.1"/>
    <property type="molecule type" value="Genomic_DNA"/>
</dbReference>
<dbReference type="Proteomes" id="UP000663920">
    <property type="component" value="Chromosome"/>
</dbReference>
<reference evidence="1 2" key="1">
    <citation type="submission" date="2021-03" db="EMBL/GenBank/DDBJ databases">
        <title>Complete genome of Polaribacter_sp.SM13.</title>
        <authorList>
            <person name="Jeong S.W."/>
            <person name="Bae J.W."/>
        </authorList>
    </citation>
    <scope>NUCLEOTIDE SEQUENCE [LARGE SCALE GENOMIC DNA]</scope>
    <source>
        <strain evidence="1 2">SM13</strain>
    </source>
</reference>
<dbReference type="AlphaFoldDB" id="A0A975CNP1"/>